<sequence>MNLHVDSSGNLGLFWILSESRYETDIIKEVKIRKSVKK</sequence>
<dbReference type="KEGG" id="mmaz:MmTuc01_1700"/>
<proteinExistence type="predicted"/>
<name>M1P9A7_METMZ</name>
<evidence type="ECO:0000313" key="2">
    <source>
        <dbReference type="Proteomes" id="UP000011718"/>
    </source>
</evidence>
<protein>
    <submittedName>
        <fullName evidence="1">Uncharacterized protein</fullName>
    </submittedName>
</protein>
<reference evidence="1 2" key="1">
    <citation type="journal article" date="2013" name="Genome Announc.">
        <title>Complete Genome of a Methanosarcina mazei Strain Isolated from Sediment Samples from an Amazonian Flooded Area.</title>
        <authorList>
            <person name="Assis das Gracas D."/>
            <person name="Thiago Juca Ramos R."/>
            <person name="Vieira Araujo A.C."/>
            <person name="Zahlouth R."/>
            <person name="Ribeiro Carneiro A."/>
            <person name="Souza Lopes T."/>
            <person name="Azevedo Barauna R."/>
            <person name="Azevedo V."/>
            <person name="Cruz Schneider M.P."/>
            <person name="Pellizari V.H."/>
            <person name="Silva A."/>
        </authorList>
    </citation>
    <scope>NUCLEOTIDE SEQUENCE [LARGE SCALE GENOMIC DNA]</scope>
    <source>
        <strain evidence="1 2">Tuc01</strain>
    </source>
</reference>
<gene>
    <name evidence="1" type="ORF">MmTuc01_1700</name>
</gene>
<organism evidence="1 2">
    <name type="scientific">Methanosarcina mazei Tuc01</name>
    <dbReference type="NCBI Taxonomy" id="1236903"/>
    <lineage>
        <taxon>Archaea</taxon>
        <taxon>Methanobacteriati</taxon>
        <taxon>Methanobacteriota</taxon>
        <taxon>Stenosarchaea group</taxon>
        <taxon>Methanomicrobia</taxon>
        <taxon>Methanosarcinales</taxon>
        <taxon>Methanosarcinaceae</taxon>
        <taxon>Methanosarcina</taxon>
    </lineage>
</organism>
<dbReference type="BioCyc" id="MMAZ1236903:G139K-1621-MONOMER"/>
<dbReference type="HOGENOM" id="CLU_3322973_0_0_2"/>
<dbReference type="Proteomes" id="UP000011718">
    <property type="component" value="Chromosome"/>
</dbReference>
<dbReference type="AlphaFoldDB" id="M1P9A7"/>
<dbReference type="EMBL" id="CP004144">
    <property type="protein sequence ID" value="AGF97052.1"/>
    <property type="molecule type" value="Genomic_DNA"/>
</dbReference>
<accession>M1P9A7</accession>
<evidence type="ECO:0000313" key="1">
    <source>
        <dbReference type="EMBL" id="AGF97052.1"/>
    </source>
</evidence>